<sequence length="136" mass="15485">MSKLKMWVAVLAVFLCGVLVGAVGGGILVRHKAKAAFERLRTDDGSYLTSIMMKGLARELNLTDKQQKDIRPILEKTSVDLQIIRKNTHQELKILGNQTVREIKEHLSSEQNREFDKLMKHVHLHRLLLPPADKKP</sequence>
<evidence type="ECO:0000313" key="2">
    <source>
        <dbReference type="Proteomes" id="UP000032233"/>
    </source>
</evidence>
<name>A0A0D2HPI5_9BACT</name>
<reference evidence="1 2" key="1">
    <citation type="submission" date="2013-11" db="EMBL/GenBank/DDBJ databases">
        <title>Metagenomic analysis of a methanogenic consortium involved in long chain n-alkane degradation.</title>
        <authorList>
            <person name="Davidova I.A."/>
            <person name="Callaghan A.V."/>
            <person name="Wawrik B."/>
            <person name="Pruitt S."/>
            <person name="Marks C."/>
            <person name="Duncan K.E."/>
            <person name="Suflita J.M."/>
        </authorList>
    </citation>
    <scope>NUCLEOTIDE SEQUENCE [LARGE SCALE GENOMIC DNA]</scope>
    <source>
        <strain evidence="1 2">SPR</strain>
    </source>
</reference>
<protein>
    <submittedName>
        <fullName evidence="1">Uncharacterized protein</fullName>
    </submittedName>
</protein>
<accession>A0A0D2HPI5</accession>
<dbReference type="STRING" id="1429043.X474_18955"/>
<organism evidence="1 2">
    <name type="scientific">Dethiosulfatarculus sandiegensis</name>
    <dbReference type="NCBI Taxonomy" id="1429043"/>
    <lineage>
        <taxon>Bacteria</taxon>
        <taxon>Pseudomonadati</taxon>
        <taxon>Thermodesulfobacteriota</taxon>
        <taxon>Desulfarculia</taxon>
        <taxon>Desulfarculales</taxon>
        <taxon>Desulfarculaceae</taxon>
        <taxon>Dethiosulfatarculus</taxon>
    </lineage>
</organism>
<dbReference type="InParanoid" id="A0A0D2HPI5"/>
<dbReference type="AlphaFoldDB" id="A0A0D2HPI5"/>
<gene>
    <name evidence="1" type="ORF">X474_18955</name>
</gene>
<proteinExistence type="predicted"/>
<comment type="caution">
    <text evidence="1">The sequence shown here is derived from an EMBL/GenBank/DDBJ whole genome shotgun (WGS) entry which is preliminary data.</text>
</comment>
<dbReference type="EMBL" id="AZAC01000032">
    <property type="protein sequence ID" value="KIX12413.1"/>
    <property type="molecule type" value="Genomic_DNA"/>
</dbReference>
<evidence type="ECO:0000313" key="1">
    <source>
        <dbReference type="EMBL" id="KIX12413.1"/>
    </source>
</evidence>
<dbReference type="OrthoDB" id="196940at2"/>
<keyword evidence="2" id="KW-1185">Reference proteome</keyword>
<dbReference type="Proteomes" id="UP000032233">
    <property type="component" value="Unassembled WGS sequence"/>
</dbReference>
<dbReference type="RefSeq" id="WP_044350617.1">
    <property type="nucleotide sequence ID" value="NZ_AZAC01000032.1"/>
</dbReference>